<comment type="cofactor">
    <cofactor evidence="13">
        <name>Mg(2+)</name>
        <dbReference type="ChEBI" id="CHEBI:18420"/>
    </cofactor>
</comment>
<feature type="binding site" evidence="12">
    <location>
        <position position="368"/>
    </location>
    <ligand>
        <name>ATP</name>
        <dbReference type="ChEBI" id="CHEBI:30616"/>
    </ligand>
</feature>
<feature type="binding site" evidence="12">
    <location>
        <position position="896"/>
    </location>
    <ligand>
        <name>ATP</name>
        <dbReference type="ChEBI" id="CHEBI:30616"/>
    </ligand>
</feature>
<dbReference type="InterPro" id="IPR036412">
    <property type="entry name" value="HAD-like_sf"/>
</dbReference>
<evidence type="ECO:0000256" key="3">
    <source>
        <dbReference type="ARBA" id="ARBA00022692"/>
    </source>
</evidence>
<dbReference type="GO" id="GO:0005802">
    <property type="term" value="C:trans-Golgi network"/>
    <property type="evidence" value="ECO:0007669"/>
    <property type="project" value="TreeGrafter"/>
</dbReference>
<dbReference type="InterPro" id="IPR059000">
    <property type="entry name" value="ATPase_P-type_domA"/>
</dbReference>
<evidence type="ECO:0000256" key="10">
    <source>
        <dbReference type="ARBA" id="ARBA00023136"/>
    </source>
</evidence>
<dbReference type="SUPFAM" id="SSF56784">
    <property type="entry name" value="HAD-like"/>
    <property type="match status" value="1"/>
</dbReference>
<dbReference type="InterPro" id="IPR032630">
    <property type="entry name" value="P_typ_ATPase_c"/>
</dbReference>
<dbReference type="NCBIfam" id="TIGR01652">
    <property type="entry name" value="ATPase-Plipid"/>
    <property type="match status" value="1"/>
</dbReference>
<dbReference type="GO" id="GO:0045332">
    <property type="term" value="P:phospholipid translocation"/>
    <property type="evidence" value="ECO:0007669"/>
    <property type="project" value="TreeGrafter"/>
</dbReference>
<dbReference type="Gene3D" id="3.40.1110.10">
    <property type="entry name" value="Calcium-transporting ATPase, cytoplasmic domain N"/>
    <property type="match status" value="1"/>
</dbReference>
<feature type="binding site" evidence="12">
    <location>
        <position position="920"/>
    </location>
    <ligand>
        <name>ATP</name>
        <dbReference type="ChEBI" id="CHEBI:30616"/>
    </ligand>
</feature>
<feature type="binding site" evidence="12">
    <location>
        <position position="367"/>
    </location>
    <ligand>
        <name>ATP</name>
        <dbReference type="ChEBI" id="CHEBI:30616"/>
    </ligand>
</feature>
<feature type="transmembrane region" description="Helical" evidence="14">
    <location>
        <begin position="1083"/>
        <end position="1104"/>
    </location>
</feature>
<evidence type="ECO:0000256" key="9">
    <source>
        <dbReference type="ARBA" id="ARBA00022989"/>
    </source>
</evidence>
<proteinExistence type="inferred from homology"/>
<dbReference type="InterPro" id="IPR032631">
    <property type="entry name" value="P-type_ATPase_N"/>
</dbReference>
<keyword evidence="9 14" id="KW-1133">Transmembrane helix</keyword>
<dbReference type="InterPro" id="IPR023299">
    <property type="entry name" value="ATPase_P-typ_cyto_dom_N"/>
</dbReference>
<evidence type="ECO:0000256" key="14">
    <source>
        <dbReference type="RuleBase" id="RU362033"/>
    </source>
</evidence>
<feature type="binding site" evidence="13">
    <location>
        <position position="920"/>
    </location>
    <ligand>
        <name>Mg(2+)</name>
        <dbReference type="ChEBI" id="CHEBI:18420"/>
    </ligand>
</feature>
<dbReference type="SUPFAM" id="SSF81660">
    <property type="entry name" value="Metal cation-transporting ATPase, ATP-binding domain N"/>
    <property type="match status" value="1"/>
</dbReference>
<comment type="catalytic activity">
    <reaction evidence="14">
        <text>ATP + H2O + phospholipidSide 1 = ADP + phosphate + phospholipidSide 2.</text>
        <dbReference type="EC" id="7.6.2.1"/>
    </reaction>
</comment>
<reference evidence="19 20" key="1">
    <citation type="submission" date="2019-05" db="EMBL/GenBank/DDBJ databases">
        <title>The compact genome of Giardia muris reveals important steps in the evolution of intestinal protozoan parasites.</title>
        <authorList>
            <person name="Xu F."/>
            <person name="Jimenez-Gonzalez A."/>
            <person name="Einarsson E."/>
            <person name="Astvaldsson A."/>
            <person name="Peirasmaki D."/>
            <person name="Eckmann L."/>
            <person name="Andersson J.O."/>
            <person name="Svard S.G."/>
            <person name="Jerlstrom-Hultqvist J."/>
        </authorList>
    </citation>
    <scope>NUCLEOTIDE SEQUENCE [LARGE SCALE GENOMIC DNA]</scope>
    <source>
        <strain evidence="19 20">Roberts-Thomson</strain>
    </source>
</reference>
<accession>A0A4Z1T359</accession>
<organism evidence="19 20">
    <name type="scientific">Giardia muris</name>
    <dbReference type="NCBI Taxonomy" id="5742"/>
    <lineage>
        <taxon>Eukaryota</taxon>
        <taxon>Metamonada</taxon>
        <taxon>Diplomonadida</taxon>
        <taxon>Hexamitidae</taxon>
        <taxon>Giardiinae</taxon>
        <taxon>Giardia</taxon>
    </lineage>
</organism>
<dbReference type="Pfam" id="PF16209">
    <property type="entry name" value="PhoLip_ATPase_N"/>
    <property type="match status" value="1"/>
</dbReference>
<keyword evidence="7 13" id="KW-0460">Magnesium</keyword>
<feature type="active site" description="4-aspartylphosphate intermediate" evidence="11">
    <location>
        <position position="366"/>
    </location>
</feature>
<dbReference type="GO" id="GO:0005768">
    <property type="term" value="C:endosome"/>
    <property type="evidence" value="ECO:0007669"/>
    <property type="project" value="TreeGrafter"/>
</dbReference>
<keyword evidence="3 14" id="KW-0812">Transmembrane</keyword>
<evidence type="ECO:0000313" key="19">
    <source>
        <dbReference type="EMBL" id="TNJ28383.1"/>
    </source>
</evidence>
<comment type="caution">
    <text evidence="19">The sequence shown here is derived from an EMBL/GenBank/DDBJ whole genome shotgun (WGS) entry which is preliminary data.</text>
</comment>
<dbReference type="SUPFAM" id="SSF81653">
    <property type="entry name" value="Calcium ATPase, transduction domain A"/>
    <property type="match status" value="1"/>
</dbReference>
<dbReference type="EMBL" id="VDLU01000002">
    <property type="protein sequence ID" value="TNJ28383.1"/>
    <property type="molecule type" value="Genomic_DNA"/>
</dbReference>
<dbReference type="Pfam" id="PF16212">
    <property type="entry name" value="PhoLip_ATPase_C"/>
    <property type="match status" value="1"/>
</dbReference>
<evidence type="ECO:0000256" key="7">
    <source>
        <dbReference type="ARBA" id="ARBA00022842"/>
    </source>
</evidence>
<comment type="similarity">
    <text evidence="14">Belongs to the cation transport ATPase (P-type) (TC 3.A.3) family. Type IV subfamily.</text>
</comment>
<feature type="binding site" evidence="12">
    <location>
        <position position="662"/>
    </location>
    <ligand>
        <name>ATP</name>
        <dbReference type="ChEBI" id="CHEBI:30616"/>
    </ligand>
</feature>
<dbReference type="InterPro" id="IPR023214">
    <property type="entry name" value="HAD_sf"/>
</dbReference>
<dbReference type="PROSITE" id="PS00154">
    <property type="entry name" value="ATPASE_E1_E2"/>
    <property type="match status" value="1"/>
</dbReference>
<feature type="transmembrane region" description="Helical" evidence="14">
    <location>
        <begin position="1151"/>
        <end position="1171"/>
    </location>
</feature>
<keyword evidence="10 14" id="KW-0472">Membrane</keyword>
<feature type="domain" description="P-type ATPase N-terminal" evidence="17">
    <location>
        <begin position="21"/>
        <end position="70"/>
    </location>
</feature>
<evidence type="ECO:0000256" key="5">
    <source>
        <dbReference type="ARBA" id="ARBA00022741"/>
    </source>
</evidence>
<feature type="binding site" evidence="12">
    <location>
        <position position="581"/>
    </location>
    <ligand>
        <name>ATP</name>
        <dbReference type="ChEBI" id="CHEBI:30616"/>
    </ligand>
</feature>
<keyword evidence="20" id="KW-1185">Reference proteome</keyword>
<dbReference type="PRINTS" id="PR00119">
    <property type="entry name" value="CATATPASE"/>
</dbReference>
<dbReference type="InterPro" id="IPR006539">
    <property type="entry name" value="P-type_ATPase_IV"/>
</dbReference>
<dbReference type="PANTHER" id="PTHR24092">
    <property type="entry name" value="PROBABLE PHOSPHOLIPID-TRANSPORTING ATPASE"/>
    <property type="match status" value="1"/>
</dbReference>
<feature type="binding site" evidence="12">
    <location>
        <position position="366"/>
    </location>
    <ligand>
        <name>ATP</name>
        <dbReference type="ChEBI" id="CHEBI:30616"/>
    </ligand>
</feature>
<feature type="region of interest" description="Disordered" evidence="15">
    <location>
        <begin position="429"/>
        <end position="449"/>
    </location>
</feature>
<keyword evidence="4 13" id="KW-0479">Metal-binding</keyword>
<name>A0A4Z1T359_GIAMU</name>
<evidence type="ECO:0000259" key="18">
    <source>
        <dbReference type="Pfam" id="PF16212"/>
    </source>
</evidence>
<feature type="binding site" evidence="13">
    <location>
        <position position="368"/>
    </location>
    <ligand>
        <name>Mg(2+)</name>
        <dbReference type="ChEBI" id="CHEBI:18420"/>
    </ligand>
</feature>
<feature type="binding site" evidence="12">
    <location>
        <position position="528"/>
    </location>
    <ligand>
        <name>ATP</name>
        <dbReference type="ChEBI" id="CHEBI:30616"/>
    </ligand>
</feature>
<protein>
    <recommendedName>
        <fullName evidence="14">Phospholipid-transporting ATPase</fullName>
        <ecNumber evidence="14">7.6.2.1</ecNumber>
    </recommendedName>
</protein>
<dbReference type="InterPro" id="IPR023298">
    <property type="entry name" value="ATPase_P-typ_TM_dom_sf"/>
</dbReference>
<dbReference type="GO" id="GO:0006897">
    <property type="term" value="P:endocytosis"/>
    <property type="evidence" value="ECO:0007669"/>
    <property type="project" value="TreeGrafter"/>
</dbReference>
<evidence type="ECO:0000256" key="6">
    <source>
        <dbReference type="ARBA" id="ARBA00022840"/>
    </source>
</evidence>
<dbReference type="Gene3D" id="3.40.50.1000">
    <property type="entry name" value="HAD superfamily/HAD-like"/>
    <property type="match status" value="1"/>
</dbReference>
<feature type="domain" description="P-type ATPase C-terminal" evidence="18">
    <location>
        <begin position="943"/>
        <end position="1153"/>
    </location>
</feature>
<dbReference type="GO" id="GO:0005886">
    <property type="term" value="C:plasma membrane"/>
    <property type="evidence" value="ECO:0007669"/>
    <property type="project" value="TreeGrafter"/>
</dbReference>
<feature type="binding site" evidence="12">
    <location>
        <position position="552"/>
    </location>
    <ligand>
        <name>ATP</name>
        <dbReference type="ChEBI" id="CHEBI:30616"/>
    </ligand>
</feature>
<dbReference type="GO" id="GO:0006890">
    <property type="term" value="P:retrograde vesicle-mediated transport, Golgi to endoplasmic reticulum"/>
    <property type="evidence" value="ECO:0007669"/>
    <property type="project" value="TreeGrafter"/>
</dbReference>
<feature type="transmembrane region" description="Helical" evidence="14">
    <location>
        <begin position="279"/>
        <end position="301"/>
    </location>
</feature>
<dbReference type="Pfam" id="PF13246">
    <property type="entry name" value="Cation_ATPase"/>
    <property type="match status" value="1"/>
</dbReference>
<feature type="transmembrane region" description="Helical" evidence="14">
    <location>
        <begin position="1111"/>
        <end position="1131"/>
    </location>
</feature>
<dbReference type="GO" id="GO:0005524">
    <property type="term" value="F:ATP binding"/>
    <property type="evidence" value="ECO:0007669"/>
    <property type="project" value="UniProtKB-UniRule"/>
</dbReference>
<feature type="binding site" evidence="12">
    <location>
        <position position="890"/>
    </location>
    <ligand>
        <name>ATP</name>
        <dbReference type="ChEBI" id="CHEBI:30616"/>
    </ligand>
</feature>
<keyword evidence="8 14" id="KW-1278">Translocase</keyword>
<evidence type="ECO:0000256" key="1">
    <source>
        <dbReference type="ARBA" id="ARBA00004141"/>
    </source>
</evidence>
<feature type="binding site" evidence="13">
    <location>
        <position position="916"/>
    </location>
    <ligand>
        <name>Mg(2+)</name>
        <dbReference type="ChEBI" id="CHEBI:18420"/>
    </ligand>
</feature>
<dbReference type="Gene3D" id="2.70.150.10">
    <property type="entry name" value="Calcium-transporting ATPase, cytoplasmic transduction domain A"/>
    <property type="match status" value="1"/>
</dbReference>
<sequence length="1250" mass="141003">MNEFVISFSGDSVTAPLSKLNVIKTRKYTWWSFFFIAILRQFTYFSNQFFLVITILQLFPSFQVGLAFTYYLPLIFIVCVSVLRELFDEINRGKRDKAANSVKYHVLNAREFVLKRSSDIQVGDLILLNPGQRVPADIIPIHSTGQLYIRTDNIDGETDLKARSAMLGHHPLDGPDYPSELRTLLDGSLLTYEPPSKNLYAFLGKFESKIHPSRASIQAFESRSVTIPLSITNTIWGNCSLSRGSCLGVVIYTGRDSRSSIRPQKLKPKTGRTDIEINLYVKMMFIVTLLLAFLCTIASTNGTVVTYVRWCIMMSNIIPFSLKVSQDFGKFFMAGSISNDPDIKGISVRSTDLSEQLGRISHVFSDKTGTITKNEMSLHEIVVSLGTEMNSDAKETVLYGLLTCHSVEPHVDEPVEQIQEGRVSVLRRGERQKRQSVSTQNLKEQKRQVEKFEPPTHLGAALYTVPTGEGTEGRHTQPRCIGASPDEVAIVSYFCQYGYFIRERTSELICLTTPTGTETFRILHIFPFSSETKRMSVIVQHERTQEVYLYVKGADSVISKISESCGWMQPTVDSLAMMGRRTLVYSYKKLSGAQRQRFQDDLEAAYLDIKERDLRLAELEEMLVKDLEVICVTGIEDQLQDNAEETIVALKRAGINFWLLTGDKVTTCICIAQSCGLLPTNAIMQHAAREGATSTVMSTSASVQFITPTDTSLGIPIENIHMNLSVDMGLDLRLATGLDTSPALKGSAKGRLSKRQDPTFFRPRRLYGTNLYFLTEDMSYDALIRQLYELDKLKDQGSSIALIVDGVSLEQLIGNHPADYFYDYDLHPLTNTLERLNICVRLWRRFVRFVYLYFTGRPRTGKGSLNGKGGDLRELFASATCNIETVLCCRCTPFQKALISELISTYTGRESLGIGDGANDVLLLQSCSVGIGILGKEGRQAAAASEYAIEEFQGLRKLLFWHGRNSYTGCALMCQFLMQRGIAISLIQIWFSLTYYLVTLVLYTGVLMLGYATFFTMFPPFNYFINEEIDYKLIMAYPEVYRYTAKGRLMNLKTFAVWLIAGVVISFLIFLMATSFLPGNVQFDVLVLITFNALLLNQLLIILYMTHRWSVLLILFVLGSYLSFYLVLTIYPDVYSRAYLYSWDFTWRSVSTAACATLPVYLGYQVIRHAIPPPIIRKLRKMREPGRCRCKCDAPGCRTTCVHTRSSTGMYYFNMPEHVIRKMLCNRKSKTATPPSRPSPSGSKALFDAS</sequence>
<feature type="binding site" evidence="13">
    <location>
        <position position="366"/>
    </location>
    <ligand>
        <name>Mg(2+)</name>
        <dbReference type="ChEBI" id="CHEBI:18420"/>
    </ligand>
</feature>
<dbReference type="SUPFAM" id="SSF81665">
    <property type="entry name" value="Calcium ATPase, transmembrane domain M"/>
    <property type="match status" value="1"/>
</dbReference>
<dbReference type="InterPro" id="IPR018303">
    <property type="entry name" value="ATPase_P-typ_P_site"/>
</dbReference>
<feature type="transmembrane region" description="Helical" evidence="14">
    <location>
        <begin position="68"/>
        <end position="87"/>
    </location>
</feature>
<evidence type="ECO:0000313" key="20">
    <source>
        <dbReference type="Proteomes" id="UP000315496"/>
    </source>
</evidence>
<evidence type="ECO:0000256" key="13">
    <source>
        <dbReference type="PIRSR" id="PIRSR606539-3"/>
    </source>
</evidence>
<dbReference type="GO" id="GO:0000287">
    <property type="term" value="F:magnesium ion binding"/>
    <property type="evidence" value="ECO:0007669"/>
    <property type="project" value="UniProtKB-UniRule"/>
</dbReference>
<feature type="binding site" evidence="12">
    <location>
        <position position="487"/>
    </location>
    <ligand>
        <name>ATP</name>
        <dbReference type="ChEBI" id="CHEBI:30616"/>
    </ligand>
</feature>
<dbReference type="GO" id="GO:0140326">
    <property type="term" value="F:ATPase-coupled intramembrane lipid transporter activity"/>
    <property type="evidence" value="ECO:0007669"/>
    <property type="project" value="UniProtKB-EC"/>
</dbReference>
<evidence type="ECO:0000256" key="15">
    <source>
        <dbReference type="SAM" id="MobiDB-lite"/>
    </source>
</evidence>
<dbReference type="VEuPathDB" id="GiardiaDB:GMRT_12515"/>
<comment type="subcellular location">
    <subcellularLocation>
        <location evidence="2">Endomembrane system</location>
    </subcellularLocation>
    <subcellularLocation>
        <location evidence="1 14">Membrane</location>
        <topology evidence="1 14">Multi-pass membrane protein</topology>
    </subcellularLocation>
</comment>
<evidence type="ECO:0000256" key="4">
    <source>
        <dbReference type="ARBA" id="ARBA00022723"/>
    </source>
</evidence>
<feature type="domain" description="P-type ATPase A" evidence="16">
    <location>
        <begin position="104"/>
        <end position="258"/>
    </location>
</feature>
<dbReference type="OrthoDB" id="377733at2759"/>
<feature type="binding site" evidence="12">
    <location>
        <position position="919"/>
    </location>
    <ligand>
        <name>ATP</name>
        <dbReference type="ChEBI" id="CHEBI:30616"/>
    </ligand>
</feature>
<dbReference type="PANTHER" id="PTHR24092:SF5">
    <property type="entry name" value="PHOSPHOLIPID-TRANSPORTING ATPASE"/>
    <property type="match status" value="1"/>
</dbReference>
<gene>
    <name evidence="19" type="ORF">GMRT_12515</name>
</gene>
<dbReference type="InterPro" id="IPR008250">
    <property type="entry name" value="ATPase_P-typ_transduc_dom_A_sf"/>
</dbReference>
<keyword evidence="5 12" id="KW-0547">Nucleotide-binding</keyword>
<evidence type="ECO:0000256" key="11">
    <source>
        <dbReference type="PIRSR" id="PIRSR606539-1"/>
    </source>
</evidence>
<feature type="region of interest" description="Disordered" evidence="15">
    <location>
        <begin position="1229"/>
        <end position="1250"/>
    </location>
</feature>
<feature type="transmembrane region" description="Helical" evidence="14">
    <location>
        <begin position="1055"/>
        <end position="1077"/>
    </location>
</feature>
<dbReference type="AlphaFoldDB" id="A0A4Z1T359"/>
<dbReference type="Proteomes" id="UP000315496">
    <property type="component" value="Chromosome 2"/>
</dbReference>
<evidence type="ECO:0000256" key="2">
    <source>
        <dbReference type="ARBA" id="ARBA00004308"/>
    </source>
</evidence>
<evidence type="ECO:0000259" key="16">
    <source>
        <dbReference type="Pfam" id="PF00122"/>
    </source>
</evidence>
<feature type="binding site" evidence="12">
    <location>
        <position position="661"/>
    </location>
    <ligand>
        <name>ATP</name>
        <dbReference type="ChEBI" id="CHEBI:30616"/>
    </ligand>
</feature>
<keyword evidence="6 12" id="KW-0067">ATP-binding</keyword>
<feature type="transmembrane region" description="Helical" evidence="14">
    <location>
        <begin position="28"/>
        <end position="56"/>
    </location>
</feature>
<dbReference type="Pfam" id="PF00122">
    <property type="entry name" value="E1-E2_ATPase"/>
    <property type="match status" value="1"/>
</dbReference>
<evidence type="ECO:0000256" key="8">
    <source>
        <dbReference type="ARBA" id="ARBA00022967"/>
    </source>
</evidence>
<feature type="compositionally biased region" description="Polar residues" evidence="15">
    <location>
        <begin position="1231"/>
        <end position="1242"/>
    </location>
</feature>
<feature type="binding site" evidence="12">
    <location>
        <position position="663"/>
    </location>
    <ligand>
        <name>ATP</name>
        <dbReference type="ChEBI" id="CHEBI:30616"/>
    </ligand>
</feature>
<evidence type="ECO:0000259" key="17">
    <source>
        <dbReference type="Pfam" id="PF16209"/>
    </source>
</evidence>
<dbReference type="EC" id="7.6.2.1" evidence="14"/>
<evidence type="ECO:0000256" key="12">
    <source>
        <dbReference type="PIRSR" id="PIRSR606539-2"/>
    </source>
</evidence>